<name>A0A095W5E0_BURGA</name>
<dbReference type="EMBL" id="PDDY01000004">
    <property type="protein sequence ID" value="PEH37452.1"/>
    <property type="molecule type" value="Genomic_DNA"/>
</dbReference>
<keyword evidence="7" id="KW-0804">Transcription</keyword>
<dbReference type="KEGG" id="bgo:BM43_419"/>
<dbReference type="InterPro" id="IPR011006">
    <property type="entry name" value="CheY-like_superfamily"/>
</dbReference>
<dbReference type="Pfam" id="PF00072">
    <property type="entry name" value="Response_reg"/>
    <property type="match status" value="1"/>
</dbReference>
<dbReference type="OMA" id="MGYRFER"/>
<keyword evidence="3 8" id="KW-0597">Phosphoprotein</keyword>
<dbReference type="InterPro" id="IPR036388">
    <property type="entry name" value="WH-like_DNA-bd_sf"/>
</dbReference>
<evidence type="ECO:0000313" key="15">
    <source>
        <dbReference type="Proteomes" id="UP000029590"/>
    </source>
</evidence>
<dbReference type="GeneID" id="66458689"/>
<dbReference type="PANTHER" id="PTHR48111:SF50">
    <property type="entry name" value="KDP OPERON TRANSCRIPTIONAL REGULATORY PROTEIN KDPE"/>
    <property type="match status" value="1"/>
</dbReference>
<keyword evidence="2" id="KW-0963">Cytoplasm</keyword>
<keyword evidence="5" id="KW-0805">Transcription regulation</keyword>
<evidence type="ECO:0000256" key="8">
    <source>
        <dbReference type="PROSITE-ProRule" id="PRU00169"/>
    </source>
</evidence>
<accession>A0A095F2T6</accession>
<keyword evidence="6 9" id="KW-0238">DNA-binding</keyword>
<keyword evidence="4" id="KW-0902">Two-component regulatory system</keyword>
<comment type="subcellular location">
    <subcellularLocation>
        <location evidence="1">Cytoplasm</location>
    </subcellularLocation>
</comment>
<dbReference type="AlphaFoldDB" id="A0A095W5E0"/>
<dbReference type="FunFam" id="1.10.10.10:FF:000210">
    <property type="entry name" value="Winged-helix transcriptional response regulator KdpE"/>
    <property type="match status" value="1"/>
</dbReference>
<sequence>MSEPTLTVVLIEDEKQIRRFVRTALEAEGIAVFDAETGKQGLIETATRKPDLVIVDLGLPDTDGLDVIRELRGWSELPVIVLSARTREDEKVAALDAGADDYLTKPFGVSELLARIRAHLRRRNLGGANDTPSVSFGAVKVDLALRIVTRGGEPVHLTPLEYRLLATLVRHAGRVLTHRQLLRDVWGPSHVESHHYLRIYMAHLRQKLEADPAQPEHIVTETGVGYRLVGAA</sequence>
<evidence type="ECO:0000259" key="11">
    <source>
        <dbReference type="PROSITE" id="PS51755"/>
    </source>
</evidence>
<dbReference type="OrthoDB" id="9802426at2"/>
<dbReference type="InterPro" id="IPR001867">
    <property type="entry name" value="OmpR/PhoB-type_DNA-bd"/>
</dbReference>
<reference evidence="13" key="3">
    <citation type="submission" date="2017-09" db="EMBL/GenBank/DDBJ databases">
        <title>FDA dAtabase for Regulatory Grade micrObial Sequences (FDA-ARGOS): Supporting development and validation of Infectious Disease Dx tests.</title>
        <authorList>
            <person name="Minogue T."/>
            <person name="Wolcott M."/>
            <person name="Wasieloski L."/>
            <person name="Aguilar W."/>
            <person name="Moore D."/>
            <person name="Tallon L.J."/>
            <person name="Sadzewicz L."/>
            <person name="Ott S."/>
            <person name="Zhao X."/>
            <person name="Nagaraj S."/>
            <person name="Vavikolanu K."/>
            <person name="Aluvathingal J."/>
            <person name="Nadendla S."/>
            <person name="Sichtig H."/>
        </authorList>
    </citation>
    <scope>NUCLEOTIDE SEQUENCE</scope>
    <source>
        <strain evidence="13">FDAARGOS_390</strain>
    </source>
</reference>
<dbReference type="Gene3D" id="1.10.10.10">
    <property type="entry name" value="Winged helix-like DNA-binding domain superfamily/Winged helix DNA-binding domain"/>
    <property type="match status" value="1"/>
</dbReference>
<evidence type="ECO:0000313" key="12">
    <source>
        <dbReference type="EMBL" id="KGC11638.1"/>
    </source>
</evidence>
<dbReference type="GO" id="GO:0000156">
    <property type="term" value="F:phosphorelay response regulator activity"/>
    <property type="evidence" value="ECO:0007669"/>
    <property type="project" value="TreeGrafter"/>
</dbReference>
<dbReference type="PROSITE" id="PS50110">
    <property type="entry name" value="RESPONSE_REGULATORY"/>
    <property type="match status" value="1"/>
</dbReference>
<dbReference type="CDD" id="cd17620">
    <property type="entry name" value="REC_OmpR_KdpE-like"/>
    <property type="match status" value="1"/>
</dbReference>
<protein>
    <submittedName>
        <fullName evidence="12">KDP operon transcriptional regulatory protein kdpE</fullName>
    </submittedName>
    <submittedName>
        <fullName evidence="13">Two-component system response regulator KdpE</fullName>
    </submittedName>
</protein>
<evidence type="ECO:0000256" key="7">
    <source>
        <dbReference type="ARBA" id="ARBA00023163"/>
    </source>
</evidence>
<dbReference type="FunFam" id="3.40.50.2300:FF:000021">
    <property type="entry name" value="Two-component system response regulator KdpE"/>
    <property type="match status" value="1"/>
</dbReference>
<dbReference type="GO" id="GO:0000987">
    <property type="term" value="F:cis-regulatory region sequence-specific DNA binding"/>
    <property type="evidence" value="ECO:0007669"/>
    <property type="project" value="UniProtKB-ARBA"/>
</dbReference>
<dbReference type="Proteomes" id="UP000029590">
    <property type="component" value="Unassembled WGS sequence"/>
</dbReference>
<proteinExistence type="predicted"/>
<accession>A0A095W5E0</accession>
<reference evidence="12 15" key="1">
    <citation type="submission" date="2014-04" db="EMBL/GenBank/DDBJ databases">
        <authorList>
            <person name="Bishop-Lilly K.A."/>
            <person name="Broomall S.M."/>
            <person name="Chain P.S."/>
            <person name="Chertkov O."/>
            <person name="Coyne S.R."/>
            <person name="Daligault H.E."/>
            <person name="Davenport K.W."/>
            <person name="Erkkila T."/>
            <person name="Frey K.G."/>
            <person name="Gibbons H.S."/>
            <person name="Gu W."/>
            <person name="Jaissle J."/>
            <person name="Johnson S.L."/>
            <person name="Koroleva G.I."/>
            <person name="Ladner J.T."/>
            <person name="Lo C.-C."/>
            <person name="Minogue T.D."/>
            <person name="Munk C."/>
            <person name="Palacios G.F."/>
            <person name="Redden C.L."/>
            <person name="Rosenzweig C.N."/>
            <person name="Scholz M.B."/>
            <person name="Teshima H."/>
            <person name="Xu Y."/>
        </authorList>
    </citation>
    <scope>NUCLEOTIDE SEQUENCE [LARGE SCALE GENOMIC DNA]</scope>
    <source>
        <strain evidence="12">Gladioli</strain>
        <strain evidence="15">gladioli</strain>
    </source>
</reference>
<reference evidence="16" key="2">
    <citation type="submission" date="2017-09" db="EMBL/GenBank/DDBJ databases">
        <title>FDA dAtabase for Regulatory Grade micrObial Sequences (FDA-ARGOS): Supporting development and validation of Infectious Disease Dx tests.</title>
        <authorList>
            <person name="Minogue T."/>
            <person name="Wolcott M."/>
            <person name="Wasieloski L."/>
            <person name="Aguilar W."/>
            <person name="Moore D."/>
            <person name="Tallon L."/>
            <person name="Sadzewicz L."/>
            <person name="Ott S."/>
            <person name="Zhao X."/>
            <person name="Nagaraj S."/>
            <person name="Vavikolanu K."/>
            <person name="Aluvathingal J."/>
            <person name="Nadendla S."/>
            <person name="Sichtig H."/>
        </authorList>
    </citation>
    <scope>NUCLEOTIDE SEQUENCE [LARGE SCALE GENOMIC DNA]</scope>
    <source>
        <strain evidence="16">FDAARGOS_390</strain>
    </source>
</reference>
<dbReference type="InterPro" id="IPR039420">
    <property type="entry name" value="WalR-like"/>
</dbReference>
<feature type="DNA-binding region" description="OmpR/PhoB-type" evidence="9">
    <location>
        <begin position="131"/>
        <end position="230"/>
    </location>
</feature>
<dbReference type="EMBL" id="JPGG01000017">
    <property type="protein sequence ID" value="KGC11638.1"/>
    <property type="molecule type" value="Genomic_DNA"/>
</dbReference>
<evidence type="ECO:0000313" key="14">
    <source>
        <dbReference type="EMBL" id="UWX69363.1"/>
    </source>
</evidence>
<dbReference type="SUPFAM" id="SSF46894">
    <property type="entry name" value="C-terminal effector domain of the bipartite response regulators"/>
    <property type="match status" value="1"/>
</dbReference>
<feature type="domain" description="OmpR/PhoB-type" evidence="11">
    <location>
        <begin position="131"/>
        <end position="230"/>
    </location>
</feature>
<gene>
    <name evidence="12" type="primary">kdpE</name>
    <name evidence="13" type="ORF">CRM94_23225</name>
    <name evidence="12" type="ORF">DM48_6902</name>
    <name evidence="14" type="ORF">NYZ96_14275</name>
</gene>
<evidence type="ECO:0000256" key="9">
    <source>
        <dbReference type="PROSITE-ProRule" id="PRU01091"/>
    </source>
</evidence>
<dbReference type="GO" id="GO:0032993">
    <property type="term" value="C:protein-DNA complex"/>
    <property type="evidence" value="ECO:0007669"/>
    <property type="project" value="TreeGrafter"/>
</dbReference>
<dbReference type="PANTHER" id="PTHR48111">
    <property type="entry name" value="REGULATOR OF RPOS"/>
    <property type="match status" value="1"/>
</dbReference>
<evidence type="ECO:0000313" key="13">
    <source>
        <dbReference type="EMBL" id="PEH37452.1"/>
    </source>
</evidence>
<dbReference type="Proteomes" id="UP000220629">
    <property type="component" value="Unassembled WGS sequence"/>
</dbReference>
<evidence type="ECO:0000313" key="16">
    <source>
        <dbReference type="Proteomes" id="UP000220629"/>
    </source>
</evidence>
<evidence type="ECO:0000256" key="3">
    <source>
        <dbReference type="ARBA" id="ARBA00022553"/>
    </source>
</evidence>
<dbReference type="PROSITE" id="PS51755">
    <property type="entry name" value="OMPR_PHOB"/>
    <property type="match status" value="1"/>
</dbReference>
<dbReference type="SUPFAM" id="SSF52172">
    <property type="entry name" value="CheY-like"/>
    <property type="match status" value="1"/>
</dbReference>
<evidence type="ECO:0000256" key="6">
    <source>
        <dbReference type="ARBA" id="ARBA00023125"/>
    </source>
</evidence>
<dbReference type="InterPro" id="IPR016032">
    <property type="entry name" value="Sig_transdc_resp-reg_C-effctor"/>
</dbReference>
<evidence type="ECO:0000256" key="5">
    <source>
        <dbReference type="ARBA" id="ARBA00023015"/>
    </source>
</evidence>
<dbReference type="Proteomes" id="UP001059745">
    <property type="component" value="Chromosome 1"/>
</dbReference>
<dbReference type="GO" id="GO:0005829">
    <property type="term" value="C:cytosol"/>
    <property type="evidence" value="ECO:0007669"/>
    <property type="project" value="TreeGrafter"/>
</dbReference>
<dbReference type="RefSeq" id="WP_013698898.1">
    <property type="nucleotide sequence ID" value="NZ_CADEPO010000014.1"/>
</dbReference>
<dbReference type="EMBL" id="CP104214">
    <property type="protein sequence ID" value="UWX69363.1"/>
    <property type="molecule type" value="Genomic_DNA"/>
</dbReference>
<evidence type="ECO:0000256" key="4">
    <source>
        <dbReference type="ARBA" id="ARBA00023012"/>
    </source>
</evidence>
<dbReference type="Gene3D" id="3.40.50.2300">
    <property type="match status" value="1"/>
</dbReference>
<feature type="domain" description="Response regulatory" evidence="10">
    <location>
        <begin position="7"/>
        <end position="120"/>
    </location>
</feature>
<dbReference type="GO" id="GO:0045893">
    <property type="term" value="P:positive regulation of DNA-templated transcription"/>
    <property type="evidence" value="ECO:0007669"/>
    <property type="project" value="UniProtKB-ARBA"/>
</dbReference>
<dbReference type="Pfam" id="PF00486">
    <property type="entry name" value="Trans_reg_C"/>
    <property type="match status" value="1"/>
</dbReference>
<dbReference type="NCBIfam" id="NF007820">
    <property type="entry name" value="PRK10529.1"/>
    <property type="match status" value="1"/>
</dbReference>
<feature type="modified residue" description="4-aspartylphosphate" evidence="8">
    <location>
        <position position="56"/>
    </location>
</feature>
<dbReference type="GO" id="GO:0042802">
    <property type="term" value="F:identical protein binding"/>
    <property type="evidence" value="ECO:0007669"/>
    <property type="project" value="UniProtKB-ARBA"/>
</dbReference>
<dbReference type="InterPro" id="IPR001789">
    <property type="entry name" value="Sig_transdc_resp-reg_receiver"/>
</dbReference>
<evidence type="ECO:0000256" key="2">
    <source>
        <dbReference type="ARBA" id="ARBA00022490"/>
    </source>
</evidence>
<dbReference type="Gene3D" id="6.10.250.690">
    <property type="match status" value="1"/>
</dbReference>
<dbReference type="SMART" id="SM00448">
    <property type="entry name" value="REC"/>
    <property type="match status" value="1"/>
</dbReference>
<evidence type="ECO:0000256" key="1">
    <source>
        <dbReference type="ARBA" id="ARBA00004496"/>
    </source>
</evidence>
<evidence type="ECO:0000259" key="10">
    <source>
        <dbReference type="PROSITE" id="PS50110"/>
    </source>
</evidence>
<dbReference type="CDD" id="cd00383">
    <property type="entry name" value="trans_reg_C"/>
    <property type="match status" value="1"/>
</dbReference>
<reference evidence="14" key="4">
    <citation type="submission" date="2022-09" db="EMBL/GenBank/DDBJ databases">
        <title>Genomic of Burkholderia gladioli.</title>
        <authorList>
            <person name="Wu H."/>
        </authorList>
    </citation>
    <scope>NUCLEOTIDE SEQUENCE</scope>
    <source>
        <strain evidence="14">ZN-S4</strain>
    </source>
</reference>
<dbReference type="SMART" id="SM00862">
    <property type="entry name" value="Trans_reg_C"/>
    <property type="match status" value="1"/>
</dbReference>
<organism evidence="13 16">
    <name type="scientific">Burkholderia gladioli</name>
    <name type="common">Pseudomonas marginata</name>
    <name type="synonym">Phytomonas marginata</name>
    <dbReference type="NCBI Taxonomy" id="28095"/>
    <lineage>
        <taxon>Bacteria</taxon>
        <taxon>Pseudomonadati</taxon>
        <taxon>Pseudomonadota</taxon>
        <taxon>Betaproteobacteria</taxon>
        <taxon>Burkholderiales</taxon>
        <taxon>Burkholderiaceae</taxon>
        <taxon>Burkholderia</taxon>
    </lineage>
</organism>